<reference evidence="1 2" key="1">
    <citation type="submission" date="2020-03" db="EMBL/GenBank/DDBJ databases">
        <title>Whole genome shotgun sequence of Phytohabitans rumicis NBRC 108638.</title>
        <authorList>
            <person name="Komaki H."/>
            <person name="Tamura T."/>
        </authorList>
    </citation>
    <scope>NUCLEOTIDE SEQUENCE [LARGE SCALE GENOMIC DNA]</scope>
    <source>
        <strain evidence="1 2">NBRC 108638</strain>
    </source>
</reference>
<evidence type="ECO:0000313" key="1">
    <source>
        <dbReference type="EMBL" id="GFJ91130.1"/>
    </source>
</evidence>
<dbReference type="InterPro" id="IPR003719">
    <property type="entry name" value="Phenazine_PhzF-like"/>
</dbReference>
<organism evidence="1 2">
    <name type="scientific">Phytohabitans rumicis</name>
    <dbReference type="NCBI Taxonomy" id="1076125"/>
    <lineage>
        <taxon>Bacteria</taxon>
        <taxon>Bacillati</taxon>
        <taxon>Actinomycetota</taxon>
        <taxon>Actinomycetes</taxon>
        <taxon>Micromonosporales</taxon>
        <taxon>Micromonosporaceae</taxon>
    </lineage>
</organism>
<proteinExistence type="predicted"/>
<dbReference type="Proteomes" id="UP000482960">
    <property type="component" value="Unassembled WGS sequence"/>
</dbReference>
<sequence>MSTLDYQIVETVLILPPTDPAAATYRARIFTPSAELPFAGHPSVGAAVVQSGGPGRVIQECGAGLLPIDVTADGEIGRPSTLDCTVTAPPGRQR</sequence>
<name>A0A6V8L691_9ACTN</name>
<protein>
    <recommendedName>
        <fullName evidence="3">Phenazine biosynthesis protein PhzF</fullName>
    </recommendedName>
</protein>
<dbReference type="Gene3D" id="3.10.310.10">
    <property type="entry name" value="Diaminopimelate Epimerase, Chain A, domain 1"/>
    <property type="match status" value="1"/>
</dbReference>
<reference evidence="1 2" key="2">
    <citation type="submission" date="2020-03" db="EMBL/GenBank/DDBJ databases">
        <authorList>
            <person name="Ichikawa N."/>
            <person name="Kimura A."/>
            <person name="Kitahashi Y."/>
            <person name="Uohara A."/>
        </authorList>
    </citation>
    <scope>NUCLEOTIDE SEQUENCE [LARGE SCALE GENOMIC DNA]</scope>
    <source>
        <strain evidence="1 2">NBRC 108638</strain>
    </source>
</reference>
<accession>A0A6V8L691</accession>
<dbReference type="Pfam" id="PF02567">
    <property type="entry name" value="PhzC-PhzF"/>
    <property type="match status" value="1"/>
</dbReference>
<evidence type="ECO:0008006" key="3">
    <source>
        <dbReference type="Google" id="ProtNLM"/>
    </source>
</evidence>
<dbReference type="AlphaFoldDB" id="A0A6V8L691"/>
<dbReference type="EMBL" id="BLPG01000001">
    <property type="protein sequence ID" value="GFJ91130.1"/>
    <property type="molecule type" value="Genomic_DNA"/>
</dbReference>
<keyword evidence="2" id="KW-1185">Reference proteome</keyword>
<dbReference type="SUPFAM" id="SSF54506">
    <property type="entry name" value="Diaminopimelate epimerase-like"/>
    <property type="match status" value="1"/>
</dbReference>
<evidence type="ECO:0000313" key="2">
    <source>
        <dbReference type="Proteomes" id="UP000482960"/>
    </source>
</evidence>
<comment type="caution">
    <text evidence="1">The sequence shown here is derived from an EMBL/GenBank/DDBJ whole genome shotgun (WGS) entry which is preliminary data.</text>
</comment>
<dbReference type="GO" id="GO:0003824">
    <property type="term" value="F:catalytic activity"/>
    <property type="evidence" value="ECO:0007669"/>
    <property type="project" value="InterPro"/>
</dbReference>
<gene>
    <name evidence="1" type="ORF">Prum_047720</name>
</gene>